<dbReference type="SMART" id="SM00748">
    <property type="entry name" value="HEPN"/>
    <property type="match status" value="1"/>
</dbReference>
<dbReference type="SUPFAM" id="SSF81593">
    <property type="entry name" value="Nucleotidyltransferase substrate binding subunit/domain"/>
    <property type="match status" value="1"/>
</dbReference>
<evidence type="ECO:0000313" key="2">
    <source>
        <dbReference type="EMBL" id="CAJ0960560.1"/>
    </source>
</evidence>
<dbReference type="PANTHER" id="PTHR46919:SF2">
    <property type="entry name" value="SACSIN"/>
    <property type="match status" value="1"/>
</dbReference>
<dbReference type="InterPro" id="IPR036869">
    <property type="entry name" value="J_dom_sf"/>
</dbReference>
<gene>
    <name evidence="2" type="ORF">RIMI_LOCUS17349952</name>
</gene>
<dbReference type="PROSITE" id="PS50910">
    <property type="entry name" value="HEPN"/>
    <property type="match status" value="1"/>
</dbReference>
<dbReference type="Proteomes" id="UP001176940">
    <property type="component" value="Unassembled WGS sequence"/>
</dbReference>
<dbReference type="InterPro" id="IPR007842">
    <property type="entry name" value="HEPN_dom"/>
</dbReference>
<evidence type="ECO:0000259" key="1">
    <source>
        <dbReference type="PROSITE" id="PS50910"/>
    </source>
</evidence>
<dbReference type="InterPro" id="IPR058210">
    <property type="entry name" value="SACS/Nov_dom"/>
</dbReference>
<dbReference type="InterPro" id="IPR036890">
    <property type="entry name" value="HATPase_C_sf"/>
</dbReference>
<dbReference type="EMBL" id="CAUEEQ010050398">
    <property type="protein sequence ID" value="CAJ0960560.1"/>
    <property type="molecule type" value="Genomic_DNA"/>
</dbReference>
<dbReference type="Pfam" id="PF25794">
    <property type="entry name" value="SACS"/>
    <property type="match status" value="1"/>
</dbReference>
<proteinExistence type="predicted"/>
<reference evidence="2" key="1">
    <citation type="submission" date="2023-07" db="EMBL/GenBank/DDBJ databases">
        <authorList>
            <person name="Stuckert A."/>
        </authorList>
    </citation>
    <scope>NUCLEOTIDE SEQUENCE</scope>
</reference>
<dbReference type="PANTHER" id="PTHR46919">
    <property type="entry name" value="ZINC FINGER, C3HC4 TYPE (RING FINGER) FAMILY PROTEIN"/>
    <property type="match status" value="1"/>
</dbReference>
<sequence length="2604" mass="297577">MCLLEQGTLRVRILNLYGHLTYAFVAHSSFVQVYDLVPDILITLFGLVHVVEVLFASRTFKNLMCLTKDVICKTLHEALPQKWHKCTDKVHWCPGNSDNPPVQWIVEIWTFLQQYDDVLDFFENQPIVPLTLINESSNDILLARLKRGTILLKKNDGYSITESITVLLEKAGCTVIQDKNTWMWHKNLHLFIFSPTPNNILKALSNLNLNQILEAFKNGSNENMKMFCKLFSQAYKFSSPELNILYKLPIFCSVQTITSSQTKLAASRCLTALDSTTLPSVPDSLVFPDVMIKCRDESDRRLLQLMNIKLLNAVDVAVLMVTAIQKGSYINNQNEFQCVMFWILRNGYALFTQNEKLKCMCSYLNFIPCNGHLQPPSALYDPKIETLRVLFESDKFPPENYHEDSILMSLRMLGLLDSIHKITPKDVMKIAEQLNQDEDVPSSFKKADALIEVCNNTVVLTKFNSQNLKVLCSLSWVPVCKDSQTTLIKPKNMRSMTYCNIVDLSMPLTNRFFAKANDLLGLNDSPPPEKVVENLQALSLKYKSMDQYCFYRKLHDIYKYIQDHIKHFHSDTLHEVLIWTGNNFCFPHETVLHYPDSLDLSSCVNKVPPDFLPYKNLFTRCGVKSTLPPNEVIDILHTLKDCIDKDTPNSGSPKDLKLVISILDWMKANSVNGTDELPIPVQSDNKCFTLKPLSKTLYCDMEKQYLTNASGSCMDFDIVHEDISMATAKYLNIHFLSTKVLKPEFFEPWGPSEPVTLRIKNILREYSEHVELFKEMIQNADDADATACHFLVDMRQNSEVRKKLIDPGMDDCHGPALWSYNNSKFTDADFTNIIRIGAATKETQVQKIGKFGLGFNTVYHITDVPSIMSGSNVLIFDPNANHLQKHISQRNPGMKLNLQNNSELLYMFSDQFQPYSNVFGCKLAQPFYFKGTLIRLPFRTEEEAKKSEICHQTFGKEQINLCMLDFENSSETLLIFLKNVKEVSLGYLSNDICPGFETTKVHLEKEIIQKLQVSQGLPLQQEQLHVSEQLCEHMDSSDFKCTNIVSICTQKSNTTDTKFYIVQSGLGVKKFVKSIMKNENIFCPPIAGVALPLKKNDSTGKWTSDLEDFTGMVFCFLPLPVSTGLPFHINGSFSVMSNRKTLWETTAKGEWNKQLLCDAVIVAVITALLQLQALNENGDIEDYYYYTFWPDVTKVNTRFMEMVKSFYHAIAFGLENTLPHLFNNGQECCTIEHACFLDLEMFKDETIQKLAKKVFSMHLKKPYLAVDLPDWVKHSFSMSNSHSELEKNFYNCERFYREIVFENLDHIKREDRNALIIYAIDLKNKQMNSLLLLNPCIPSSLHDNLQFITNLVHPKGKVSALYDPEEGRFPQGAEFLEMERSELLLQKAGHEKELFAEICAIFEQLAIVPVKLKMSPGKQCNQSVLSPADLKNICFPSDSSMYECLLKLGFPELDTSVIDDHHIIPHFKPYTLNTENLELVLEQLSSRNDLHWQLLKAIEIDGFLSCILNKLPSEKNEGILLQKLKSLPLFETIQGKRQNLLGCKKIHLLSTTFDLEPFQLSDLHPSTIYLKNTHLNLKVSEYMKIPIISDLELLADYLLLDLAILNENQLVNILRMVLQLQHCNGFHKKEDQIITSLKSAQLIRDKRGVLQKVSYFYDQEVELFRILELQENFIPDNFWKMFKKHSIPNLRMLLQSIGLKCSLTETDFIKFATQVEKNATVNSSLKSLHSKADALYKYLISMPLDEMSCTFASEVGKIAFVIPLKVSTKLKALHPSFTENVTTVALKGSLLNCTGYDSLVWTSLPLLNSSKCNKKITEFLKQCGVLLEPPIGKLIDNIKNVCKVSCGSKDLQETRSEVLKQIYTFLQSKGDTFDITPLNDIPFILVKGENIALPRQVVFNLNKENLFSPYLYKLPPYSACYSDLFQKVGVEAEPTVLHFANILSTIYTETLDKTSLHANLKMTVKESTIQLFNLFREKKDTPQITSLHLLAVDGKLYESSTLVFNNCRSPTVQDRLQYSFKFVCMPGESESFDIYQHEKLLKCLPKKICPMMLSDITNESLLFDSENLCSYGDGCPLKLKFEKLFFSSVFQDALFCLLQNQNKGKLVQEEAAKNWNLIFGTIEIICCSELQTVLMYEDKPLAGTQMKKTVFSAKNKENGCQIYFQHSDSLRTTKLIQVVQVLAQEINNLIENVLTPKSLDVVVQMLSCDNPNEITEVLKENDLWVKISTQSTFSLPRPGDKISTEWYDCLDMSIMNTFKVGDYVGYMIPTEEESYLYAVIVEELGKKILGSCKVEMYLVDIGQNDNIEASVLDLYQFKRSEGQSGKALLLLGNPQPQMQSKIQNYSIEHMKQEIDLYLSQIWGLPESERSRAIRRLYLKYHPDKNMAQEKLYTELCKYLQNRIKEMGSGKRHTGLSSSTNYSRNSGGFSNFWAQWDSQASNHKHHREHFSRTTRCNYDFWGYHSTPTHPKPKEADRWLRQAVCDLKAAEHDVGHGHTEWVFFKVHQAVKKALFAAQYIKVGKINKDDTIVCLAKKVSSHCSSLQSIHDEVSQLKAFGVDKERTQYPDCYTPPGIPNTCLDPAEEETVVAVAKEVIKKIESYVLI</sequence>
<dbReference type="Gene3D" id="1.20.120.330">
    <property type="entry name" value="Nucleotidyltransferases domain 2"/>
    <property type="match status" value="1"/>
</dbReference>
<evidence type="ECO:0000313" key="3">
    <source>
        <dbReference type="Proteomes" id="UP001176940"/>
    </source>
</evidence>
<organism evidence="2 3">
    <name type="scientific">Ranitomeya imitator</name>
    <name type="common">mimic poison frog</name>
    <dbReference type="NCBI Taxonomy" id="111125"/>
    <lineage>
        <taxon>Eukaryota</taxon>
        <taxon>Metazoa</taxon>
        <taxon>Chordata</taxon>
        <taxon>Craniata</taxon>
        <taxon>Vertebrata</taxon>
        <taxon>Euteleostomi</taxon>
        <taxon>Amphibia</taxon>
        <taxon>Batrachia</taxon>
        <taxon>Anura</taxon>
        <taxon>Neobatrachia</taxon>
        <taxon>Hyloidea</taxon>
        <taxon>Dendrobatidae</taxon>
        <taxon>Dendrobatinae</taxon>
        <taxon>Ranitomeya</taxon>
    </lineage>
</organism>
<name>A0ABN9M6X6_9NEOB</name>
<accession>A0ABN9M6X6</accession>
<dbReference type="Gene3D" id="1.10.287.110">
    <property type="entry name" value="DnaJ domain"/>
    <property type="match status" value="1"/>
</dbReference>
<dbReference type="NCBIfam" id="NF047352">
    <property type="entry name" value="P_loop_sacsin"/>
    <property type="match status" value="1"/>
</dbReference>
<dbReference type="Pfam" id="PF05168">
    <property type="entry name" value="HEPN"/>
    <property type="match status" value="1"/>
</dbReference>
<keyword evidence="3" id="KW-1185">Reference proteome</keyword>
<comment type="caution">
    <text evidence="2">The sequence shown here is derived from an EMBL/GenBank/DDBJ whole genome shotgun (WGS) entry which is preliminary data.</text>
</comment>
<dbReference type="SUPFAM" id="SSF55874">
    <property type="entry name" value="ATPase domain of HSP90 chaperone/DNA topoisomerase II/histidine kinase"/>
    <property type="match status" value="1"/>
</dbReference>
<feature type="domain" description="HEPN" evidence="1">
    <location>
        <begin position="2478"/>
        <end position="2594"/>
    </location>
</feature>
<protein>
    <recommendedName>
        <fullName evidence="1">HEPN domain-containing protein</fullName>
    </recommendedName>
</protein>